<keyword evidence="1" id="KW-0812">Transmembrane</keyword>
<evidence type="ECO:0000313" key="3">
    <source>
        <dbReference type="Proteomes" id="UP000320582"/>
    </source>
</evidence>
<evidence type="ECO:0000256" key="1">
    <source>
        <dbReference type="SAM" id="Phobius"/>
    </source>
</evidence>
<feature type="transmembrane region" description="Helical" evidence="1">
    <location>
        <begin position="94"/>
        <end position="122"/>
    </location>
</feature>
<dbReference type="AlphaFoldDB" id="A0A543K637"/>
<feature type="transmembrane region" description="Helical" evidence="1">
    <location>
        <begin position="54"/>
        <end position="74"/>
    </location>
</feature>
<keyword evidence="1" id="KW-0472">Membrane</keyword>
<sequence length="252" mass="29257">MGKLIVKLERNGDKYASVAPLGGLLFNALPLLMAPNPFNDSGTEISFDIYRCAFIALIAIHVAFAIFLIVLALLKSPFFRSLFGTYMFHTGPLLNAVFFAFFVIGSWKIQMFTVCVCFWSLWKTYRSNAQVAHFYLTRNLKHFYEMSGEDYLYRWDGIDVLKEDYYKNNPCKPLFNASMFELFALLLAYPVVFLFYIRGVSGTASDEAWILFSWFFCLTCFYTIRSIIFETLIHMRMISLIKKRLAENRSET</sequence>
<feature type="transmembrane region" description="Helical" evidence="1">
    <location>
        <begin position="15"/>
        <end position="33"/>
    </location>
</feature>
<dbReference type="EMBL" id="VFPT01000002">
    <property type="protein sequence ID" value="TQM90531.1"/>
    <property type="molecule type" value="Genomic_DNA"/>
</dbReference>
<accession>A0A543K637</accession>
<dbReference type="RefSeq" id="WP_142085030.1">
    <property type="nucleotide sequence ID" value="NZ_VFPT01000002.1"/>
</dbReference>
<gene>
    <name evidence="2" type="ORF">BD293_3924</name>
</gene>
<keyword evidence="1" id="KW-1133">Transmembrane helix</keyword>
<protein>
    <submittedName>
        <fullName evidence="2">Uncharacterized protein</fullName>
    </submittedName>
</protein>
<name>A0A543K637_9RHOB</name>
<organism evidence="2 3">
    <name type="scientific">Roseinatronobacter monicus</name>
    <dbReference type="NCBI Taxonomy" id="393481"/>
    <lineage>
        <taxon>Bacteria</taxon>
        <taxon>Pseudomonadati</taxon>
        <taxon>Pseudomonadota</taxon>
        <taxon>Alphaproteobacteria</taxon>
        <taxon>Rhodobacterales</taxon>
        <taxon>Paracoccaceae</taxon>
        <taxon>Roseinatronobacter</taxon>
    </lineage>
</organism>
<feature type="transmembrane region" description="Helical" evidence="1">
    <location>
        <begin position="209"/>
        <end position="233"/>
    </location>
</feature>
<comment type="caution">
    <text evidence="2">The sequence shown here is derived from an EMBL/GenBank/DDBJ whole genome shotgun (WGS) entry which is preliminary data.</text>
</comment>
<reference evidence="2 3" key="1">
    <citation type="submission" date="2019-06" db="EMBL/GenBank/DDBJ databases">
        <title>Genomic Encyclopedia of Archaeal and Bacterial Type Strains, Phase II (KMG-II): from individual species to whole genera.</title>
        <authorList>
            <person name="Goeker M."/>
        </authorList>
    </citation>
    <scope>NUCLEOTIDE SEQUENCE [LARGE SCALE GENOMIC DNA]</scope>
    <source>
        <strain evidence="2 3">DSM 18423</strain>
    </source>
</reference>
<keyword evidence="3" id="KW-1185">Reference proteome</keyword>
<feature type="transmembrane region" description="Helical" evidence="1">
    <location>
        <begin position="174"/>
        <end position="197"/>
    </location>
</feature>
<proteinExistence type="predicted"/>
<evidence type="ECO:0000313" key="2">
    <source>
        <dbReference type="EMBL" id="TQM90531.1"/>
    </source>
</evidence>
<dbReference type="Proteomes" id="UP000320582">
    <property type="component" value="Unassembled WGS sequence"/>
</dbReference>